<protein>
    <recommendedName>
        <fullName evidence="6">(2E)-enoyl-[ACP] glycyltransferase</fullName>
        <ecNumber evidence="5">4.3.2.11</ecNumber>
    </recommendedName>
    <alternativeName>
        <fullName evidence="7">(2E)-unsaturated fatty acyl-[ACP] glycyltransferase</fullName>
    </alternativeName>
</protein>
<keyword evidence="10" id="KW-1185">Reference proteome</keyword>
<dbReference type="InterPro" id="IPR022598">
    <property type="entry name" value="FcoT_ThioEstase"/>
</dbReference>
<dbReference type="EC" id="4.3.2.11" evidence="5"/>
<evidence type="ECO:0000256" key="4">
    <source>
        <dbReference type="ARBA" id="ARBA00035117"/>
    </source>
</evidence>
<evidence type="ECO:0000256" key="3">
    <source>
        <dbReference type="ARBA" id="ARBA00023239"/>
    </source>
</evidence>
<evidence type="ECO:0000313" key="10">
    <source>
        <dbReference type="Proteomes" id="UP000189677"/>
    </source>
</evidence>
<evidence type="ECO:0000256" key="8">
    <source>
        <dbReference type="ARBA" id="ARBA00048742"/>
    </source>
</evidence>
<evidence type="ECO:0000256" key="5">
    <source>
        <dbReference type="ARBA" id="ARBA00035127"/>
    </source>
</evidence>
<organism evidence="9 10">
    <name type="scientific">Streptomyces niveus</name>
    <name type="common">Streptomyces spheroides</name>
    <dbReference type="NCBI Taxonomy" id="193462"/>
    <lineage>
        <taxon>Bacteria</taxon>
        <taxon>Bacillati</taxon>
        <taxon>Actinomycetota</taxon>
        <taxon>Actinomycetes</taxon>
        <taxon>Kitasatosporales</taxon>
        <taxon>Streptomycetaceae</taxon>
        <taxon>Streptomyces</taxon>
    </lineage>
</organism>
<gene>
    <name evidence="9" type="ORF">BBN63_00230</name>
</gene>
<sequence>MTTNQAQSTGATVLNTDQMLLDGVLEPYKENCRYLKTARVERDAPEDGSLAAHCTFEIPESCYIADTGHFNSVEFNICYNQMAYYLIAKAVEASLIEPFNSWSMKDYWERQLPNILIADFRSTFRSPVRSASFSGTLQFVRVTQRSGDRPMVLIDTTCRYTDTTGGRAEGAVKLVITNPPSRP</sequence>
<dbReference type="GO" id="GO:0006631">
    <property type="term" value="P:fatty acid metabolic process"/>
    <property type="evidence" value="ECO:0007669"/>
    <property type="project" value="UniProtKB-KW"/>
</dbReference>
<dbReference type="GO" id="GO:0016829">
    <property type="term" value="F:lyase activity"/>
    <property type="evidence" value="ECO:0007669"/>
    <property type="project" value="UniProtKB-KW"/>
</dbReference>
<evidence type="ECO:0000256" key="1">
    <source>
        <dbReference type="ARBA" id="ARBA00022832"/>
    </source>
</evidence>
<reference evidence="9 10" key="1">
    <citation type="submission" date="2016-11" db="EMBL/GenBank/DDBJ databases">
        <title>Complete genome sequence of Streptomyces niveus SCSIO 3406.</title>
        <authorList>
            <person name="Zhu Q."/>
            <person name="Cheng W."/>
            <person name="Song Y."/>
            <person name="Li Q."/>
            <person name="Ju J."/>
        </authorList>
    </citation>
    <scope>NUCLEOTIDE SEQUENCE [LARGE SCALE GENOMIC DNA]</scope>
    <source>
        <strain evidence="9 10">SCSIO 3406</strain>
    </source>
</reference>
<accession>A0A1U9QL77</accession>
<dbReference type="Gene3D" id="3.10.129.30">
    <property type="entry name" value="Rv0098, thioesterase-like hot dog domain"/>
    <property type="match status" value="1"/>
</dbReference>
<dbReference type="RefSeq" id="WP_078073402.1">
    <property type="nucleotide sequence ID" value="NZ_CP018047.1"/>
</dbReference>
<evidence type="ECO:0000256" key="6">
    <source>
        <dbReference type="ARBA" id="ARBA00035169"/>
    </source>
</evidence>
<dbReference type="KEGG" id="snw:BBN63_00230"/>
<keyword evidence="1" id="KW-0276">Fatty acid metabolism</keyword>
<dbReference type="AlphaFoldDB" id="A0A1U9QL77"/>
<evidence type="ECO:0000313" key="9">
    <source>
        <dbReference type="EMBL" id="AQU64927.1"/>
    </source>
</evidence>
<keyword evidence="2" id="KW-0443">Lipid metabolism</keyword>
<dbReference type="Pfam" id="PF10862">
    <property type="entry name" value="FcoT"/>
    <property type="match status" value="1"/>
</dbReference>
<comment type="catalytic activity">
    <reaction evidence="8">
        <text>a (3R)-3-[(carboxymethyl)amino]fatty acid + holo-[ACP] + H(+) = a (2E)-enoyl-[ACP] + glycine + H2O</text>
        <dbReference type="Rhea" id="RHEA:74923"/>
        <dbReference type="Rhea" id="RHEA-COMP:9685"/>
        <dbReference type="Rhea" id="RHEA-COMP:9925"/>
        <dbReference type="ChEBI" id="CHEBI:15377"/>
        <dbReference type="ChEBI" id="CHEBI:15378"/>
        <dbReference type="ChEBI" id="CHEBI:57305"/>
        <dbReference type="ChEBI" id="CHEBI:64479"/>
        <dbReference type="ChEBI" id="CHEBI:78784"/>
        <dbReference type="ChEBI" id="CHEBI:193080"/>
        <dbReference type="EC" id="4.3.2.11"/>
    </reaction>
    <physiologicalReaction direction="right-to-left" evidence="8">
        <dbReference type="Rhea" id="RHEA:74925"/>
    </physiologicalReaction>
</comment>
<comment type="similarity">
    <text evidence="4">Belongs to the FcoT family.</text>
</comment>
<name>A0A1U9QL77_STRNV</name>
<proteinExistence type="inferred from homology"/>
<dbReference type="InterPro" id="IPR043064">
    <property type="entry name" value="FcoT_ThioEstase_Rv0098-like_sf"/>
</dbReference>
<dbReference type="EMBL" id="CP018047">
    <property type="protein sequence ID" value="AQU64927.1"/>
    <property type="molecule type" value="Genomic_DNA"/>
</dbReference>
<evidence type="ECO:0000256" key="7">
    <source>
        <dbReference type="ARBA" id="ARBA00035448"/>
    </source>
</evidence>
<keyword evidence="3" id="KW-0456">Lyase</keyword>
<dbReference type="Proteomes" id="UP000189677">
    <property type="component" value="Chromosome"/>
</dbReference>
<dbReference type="OrthoDB" id="510402at2"/>
<evidence type="ECO:0000256" key="2">
    <source>
        <dbReference type="ARBA" id="ARBA00023098"/>
    </source>
</evidence>